<organism evidence="2 3">
    <name type="scientific">Caldanaerobacter subterraneus</name>
    <dbReference type="NCBI Taxonomy" id="911092"/>
    <lineage>
        <taxon>Bacteria</taxon>
        <taxon>Bacillati</taxon>
        <taxon>Bacillota</taxon>
        <taxon>Clostridia</taxon>
        <taxon>Thermoanaerobacterales</taxon>
        <taxon>Thermoanaerobacteraceae</taxon>
        <taxon>Caldanaerobacter</taxon>
    </lineage>
</organism>
<reference evidence="2 3" key="1">
    <citation type="submission" date="2020-04" db="EMBL/GenBank/DDBJ databases">
        <title>Draft genome sequence of Caldanaerobacter sunterraneus. strain 1523vc isolated from Griffin hot spring, Kamchatka, Russia.</title>
        <authorList>
            <person name="Toshchakov S.V."/>
            <person name="Podosokorskaya O.A."/>
            <person name="Kublanov I.V."/>
            <person name="Korzhenkov A."/>
            <person name="Patrushev M.V."/>
        </authorList>
    </citation>
    <scope>NUCLEOTIDE SEQUENCE [LARGE SCALE GENOMIC DNA]</scope>
    <source>
        <strain evidence="2 3">1523vc</strain>
    </source>
</reference>
<dbReference type="AlphaFoldDB" id="A0A7Y2L614"/>
<keyword evidence="1" id="KW-0472">Membrane</keyword>
<dbReference type="EMBL" id="JABEQB010000008">
    <property type="protein sequence ID" value="NNG66438.1"/>
    <property type="molecule type" value="Genomic_DNA"/>
</dbReference>
<feature type="transmembrane region" description="Helical" evidence="1">
    <location>
        <begin position="31"/>
        <end position="49"/>
    </location>
</feature>
<evidence type="ECO:0000313" key="3">
    <source>
        <dbReference type="Proteomes" id="UP000529861"/>
    </source>
</evidence>
<evidence type="ECO:0000313" key="2">
    <source>
        <dbReference type="EMBL" id="NNG66438.1"/>
    </source>
</evidence>
<comment type="caution">
    <text evidence="2">The sequence shown here is derived from an EMBL/GenBank/DDBJ whole genome shotgun (WGS) entry which is preliminary data.</text>
</comment>
<dbReference type="Proteomes" id="UP000529861">
    <property type="component" value="Unassembled WGS sequence"/>
</dbReference>
<sequence length="109" mass="12992">MTRFKFLYNFYEDLPIIRVLKRIQLNKHQSIFAGIAVGTFLLTFLPLSILKVSLFIAPFISLPLPLIILFIGFFRIPKYNNLTLDQYLLLHFKYSKKQKFYPYQKKGVR</sequence>
<keyword evidence="1" id="KW-1133">Transmembrane helix</keyword>
<protein>
    <submittedName>
        <fullName evidence="2">Uncharacterized protein</fullName>
    </submittedName>
</protein>
<proteinExistence type="predicted"/>
<name>A0A7Y2L614_9THEO</name>
<feature type="transmembrane region" description="Helical" evidence="1">
    <location>
        <begin position="55"/>
        <end position="74"/>
    </location>
</feature>
<evidence type="ECO:0000256" key="1">
    <source>
        <dbReference type="SAM" id="Phobius"/>
    </source>
</evidence>
<accession>A0A7Y2L614</accession>
<keyword evidence="1" id="KW-0812">Transmembrane</keyword>
<gene>
    <name evidence="2" type="ORF">HKI81_04185</name>
</gene>